<dbReference type="OMA" id="YNCHYAM"/>
<feature type="repeat" description="PPR" evidence="4">
    <location>
        <begin position="644"/>
        <end position="678"/>
    </location>
</feature>
<reference evidence="6" key="1">
    <citation type="journal article" date="2013" name="Nat. Commun.">
        <title>Whole-genome sequencing of Oryza brachyantha reveals mechanisms underlying Oryza genome evolution.</title>
        <authorList>
            <person name="Chen J."/>
            <person name="Huang Q."/>
            <person name="Gao D."/>
            <person name="Wang J."/>
            <person name="Lang Y."/>
            <person name="Liu T."/>
            <person name="Li B."/>
            <person name="Bai Z."/>
            <person name="Luis Goicoechea J."/>
            <person name="Liang C."/>
            <person name="Chen C."/>
            <person name="Zhang W."/>
            <person name="Sun S."/>
            <person name="Liao Y."/>
            <person name="Zhang X."/>
            <person name="Yang L."/>
            <person name="Song C."/>
            <person name="Wang M."/>
            <person name="Shi J."/>
            <person name="Liu G."/>
            <person name="Liu J."/>
            <person name="Zhou H."/>
            <person name="Zhou W."/>
            <person name="Yu Q."/>
            <person name="An N."/>
            <person name="Chen Y."/>
            <person name="Cai Q."/>
            <person name="Wang B."/>
            <person name="Liu B."/>
            <person name="Min J."/>
            <person name="Huang Y."/>
            <person name="Wu H."/>
            <person name="Li Z."/>
            <person name="Zhang Y."/>
            <person name="Yin Y."/>
            <person name="Song W."/>
            <person name="Jiang J."/>
            <person name="Jackson S.A."/>
            <person name="Wing R.A."/>
            <person name="Wang J."/>
            <person name="Chen M."/>
        </authorList>
    </citation>
    <scope>NUCLEOTIDE SEQUENCE [LARGE SCALE GENOMIC DNA]</scope>
    <source>
        <strain evidence="6">cv. IRGC 101232</strain>
    </source>
</reference>
<evidence type="ECO:0008006" key="8">
    <source>
        <dbReference type="Google" id="ProtNLM"/>
    </source>
</evidence>
<comment type="similarity">
    <text evidence="3">Belongs to the PPR family. PCMP-E subfamily.</text>
</comment>
<dbReference type="Pfam" id="PF20431">
    <property type="entry name" value="E_motif"/>
    <property type="match status" value="1"/>
</dbReference>
<keyword evidence="7" id="KW-1185">Reference proteome</keyword>
<keyword evidence="2" id="KW-0809">Transit peptide</keyword>
<dbReference type="Pfam" id="PF13041">
    <property type="entry name" value="PPR_2"/>
    <property type="match status" value="3"/>
</dbReference>
<dbReference type="FunFam" id="1.25.40.10:FF:000348">
    <property type="entry name" value="Pentatricopeptide repeat-containing protein chloroplastic"/>
    <property type="match status" value="1"/>
</dbReference>
<feature type="repeat" description="PPR" evidence="4">
    <location>
        <begin position="291"/>
        <end position="325"/>
    </location>
</feature>
<dbReference type="PROSITE" id="PS51375">
    <property type="entry name" value="PPR"/>
    <property type="match status" value="8"/>
</dbReference>
<dbReference type="InterPro" id="IPR011990">
    <property type="entry name" value="TPR-like_helical_dom_sf"/>
</dbReference>
<dbReference type="Pfam" id="PF01535">
    <property type="entry name" value="PPR"/>
    <property type="match status" value="9"/>
</dbReference>
<dbReference type="NCBIfam" id="TIGR00756">
    <property type="entry name" value="PPR"/>
    <property type="match status" value="8"/>
</dbReference>
<feature type="repeat" description="PPR" evidence="4">
    <location>
        <begin position="189"/>
        <end position="223"/>
    </location>
</feature>
<dbReference type="FunFam" id="1.25.40.10:FF:001213">
    <property type="entry name" value="Pentatricopeptide repeat-containing protein, mitochondrial"/>
    <property type="match status" value="1"/>
</dbReference>
<reference evidence="6" key="2">
    <citation type="submission" date="2013-04" db="UniProtKB">
        <authorList>
            <consortium name="EnsemblPlants"/>
        </authorList>
    </citation>
    <scope>IDENTIFICATION</scope>
</reference>
<accession>J3L579</accession>
<dbReference type="PANTHER" id="PTHR47926">
    <property type="entry name" value="PENTATRICOPEPTIDE REPEAT-CONTAINING PROTEIN"/>
    <property type="match status" value="1"/>
</dbReference>
<protein>
    <recommendedName>
        <fullName evidence="8">Pentatricopeptide repeat-containing protein</fullName>
    </recommendedName>
</protein>
<dbReference type="eggNOG" id="KOG1820">
    <property type="taxonomic scope" value="Eukaryota"/>
</dbReference>
<evidence type="ECO:0000313" key="7">
    <source>
        <dbReference type="Proteomes" id="UP000006038"/>
    </source>
</evidence>
<proteinExistence type="inferred from homology"/>
<evidence type="ECO:0000256" key="4">
    <source>
        <dbReference type="PROSITE-ProRule" id="PRU00708"/>
    </source>
</evidence>
<feature type="repeat" description="PPR" evidence="4">
    <location>
        <begin position="259"/>
        <end position="289"/>
    </location>
</feature>
<evidence type="ECO:0000256" key="5">
    <source>
        <dbReference type="SAM" id="MobiDB-lite"/>
    </source>
</evidence>
<dbReference type="PANTHER" id="PTHR47926:SF460">
    <property type="entry name" value="OS01G0815900 PROTEIN"/>
    <property type="match status" value="1"/>
</dbReference>
<feature type="repeat" description="PPR" evidence="4">
    <location>
        <begin position="543"/>
        <end position="577"/>
    </location>
</feature>
<dbReference type="eggNOG" id="KOG4197">
    <property type="taxonomic scope" value="Eukaryota"/>
</dbReference>
<sequence length="1426" mass="160212">MAGFSLRFMRRTTSLAVHAIAVPHARLLVALLVEHQDRRRLLLQIHSQLIAHQVFDRRPTPWHALLKAYSHGPFLQEALQLFRYAQWHAADDTYAFTFALKACAGLGWPRAGAQLHGLVIRKGFEFHTYVHTAVVNVYVVCGCLVDAQIVFEEMPVKNAVSWNVVITGFAAWGEVEYARLLFEQMPCRNVISWSGMIDGYTRACCFVEAVALFRHMMAEGIHPSEITVLAVVPALSNIGKILMGEALHGYCEKEGLVWDVRVGNSLIDLYAKIGSIQNSLRVFDEMLDRRNLVSWTSIISGFAMHGLSSKAVELFADMRRVGIRPNRITFLSVLNACSHGGLVEQGVAFFNSMVYEYNINPEIKHFGCIIDMLGRAGCLCEAEHIIGDLPMEINVTVWRTLLGCCSKYGEVDMGERTMKKILALEREFGGDFVVLSNMLTELGRFSDAETVRKQVDQRNSVKEDVLNDVQALLILNGPNVHGRIKLFFNIVRMEAIKKLHAHCIVSGLYNCHYAMSKVLRFYAILQPDLVIAHKVFDQIEGPTTFYWNIIIRGLAQSNAPADAIAFYKKAQRGGMVPDNLTFPFILKACAGISALKEGEQIHDHIMKLGLLQDIFVSNSLIHLYAACGNICYARSVFDEMSVKDVVSWNSLICGYSQCNRFKDVLALFELMHNEGVKADKVTMVKVVSACTRLGKYSRADCMVRYIEDYCIEVDIYLGNTLIDYYGRRGQLQSAEKVFFDMKDRNIVTMNAMITAYAKGRDLLSARKIFDQIPKKDLISWSSMISGYSQADHFSDALEIFRQMQRAKVKPDAIVIASVLSSCAHLGALDLGKWVHDYVRRNIIKADIVMENSLIYMYMKCGSTKEAFQVFKEMKEKDTLSWNSMIIGLANNGFEVDSLNLFHAMVAEGFRLNEVTFLGVLIACANAKLVEEGLDLFESMRPVYNLEPQMKHYGCIVDLLGRAGQLEKALRFITEMPIAPDPVVWRILLGACNTHGNVAIAEVVTKKLNELEPSNSGNYTLLSNTYASAHRWGDAVNVREWMADADIIRAVSATVTDLKTFPDCPSSHFIDHSFRTLLRSKSIVKEGTLDNLITKLLLWLLDERVPLMDDGSQLLKALNVLMLKILDNAERTSSFVVLINLLRPLEPSRWPSPTPSESLVVKNQKFSDLVVKCLIKLTKVLQSTIYEVDLDRILQSIHIYLQELGMEEIRRRAGADNKPLRMVDIFAQLQNASEAYRTYIRDGLAQVEKNAAAGHTPSNLPLFTPPPIAPIPSPKFAPSPVHTKSINSKTDSNEDYAGGDTPFQRQTDTTNLQGRWMPLGNGWKAYCSCWCQFRCSSDSAITEYEWIKLIGTPAHHSKNLSPALVMLSKINSQTFHPWLPCGNRANGYRGRDGRNGKWNPDSTHGRESFIWVASTNEEAKELIDGTT</sequence>
<feature type="region of interest" description="Disordered" evidence="5">
    <location>
        <begin position="1272"/>
        <end position="1308"/>
    </location>
</feature>
<feature type="repeat" description="PPR" evidence="4">
    <location>
        <begin position="846"/>
        <end position="880"/>
    </location>
</feature>
<dbReference type="GO" id="GO:0003723">
    <property type="term" value="F:RNA binding"/>
    <property type="evidence" value="ECO:0007669"/>
    <property type="project" value="InterPro"/>
</dbReference>
<dbReference type="Gene3D" id="1.25.40.10">
    <property type="entry name" value="Tetratricopeptide repeat domain"/>
    <property type="match status" value="8"/>
</dbReference>
<evidence type="ECO:0000313" key="6">
    <source>
        <dbReference type="EnsemblPlants" id="OB01G43850.1"/>
    </source>
</evidence>
<name>J3L579_ORYBR</name>
<dbReference type="GO" id="GO:0009451">
    <property type="term" value="P:RNA modification"/>
    <property type="evidence" value="ECO:0007669"/>
    <property type="project" value="InterPro"/>
</dbReference>
<organism evidence="6">
    <name type="scientific">Oryza brachyantha</name>
    <name type="common">malo sina</name>
    <dbReference type="NCBI Taxonomy" id="4533"/>
    <lineage>
        <taxon>Eukaryota</taxon>
        <taxon>Viridiplantae</taxon>
        <taxon>Streptophyta</taxon>
        <taxon>Embryophyta</taxon>
        <taxon>Tracheophyta</taxon>
        <taxon>Spermatophyta</taxon>
        <taxon>Magnoliopsida</taxon>
        <taxon>Liliopsida</taxon>
        <taxon>Poales</taxon>
        <taxon>Poaceae</taxon>
        <taxon>BOP clade</taxon>
        <taxon>Oryzoideae</taxon>
        <taxon>Oryzeae</taxon>
        <taxon>Oryzinae</taxon>
        <taxon>Oryza</taxon>
    </lineage>
</organism>
<dbReference type="InterPro" id="IPR046960">
    <property type="entry name" value="PPR_At4g14850-like_plant"/>
</dbReference>
<evidence type="ECO:0000256" key="1">
    <source>
        <dbReference type="ARBA" id="ARBA00022737"/>
    </source>
</evidence>
<dbReference type="FunFam" id="1.25.40.10:FF:000212">
    <property type="entry name" value="Pentatricopeptide repeat-containing protein At2g03380, mitochondrial"/>
    <property type="match status" value="1"/>
</dbReference>
<dbReference type="InterPro" id="IPR046848">
    <property type="entry name" value="E_motif"/>
</dbReference>
<dbReference type="FunFam" id="1.25.40.10:FF:002944">
    <property type="entry name" value="Pentatricopeptide repeat-containing protein At1g09220, mitochondrial"/>
    <property type="match status" value="1"/>
</dbReference>
<feature type="repeat" description="PPR" evidence="4">
    <location>
        <begin position="714"/>
        <end position="748"/>
    </location>
</feature>
<dbReference type="Proteomes" id="UP000006038">
    <property type="component" value="Chromosome 1"/>
</dbReference>
<evidence type="ECO:0000256" key="3">
    <source>
        <dbReference type="ARBA" id="ARBA00061659"/>
    </source>
</evidence>
<dbReference type="FunFam" id="1.25.40.10:FF:000427">
    <property type="entry name" value="Pentatricopeptide repeat-containing protein chloroplastic"/>
    <property type="match status" value="1"/>
</dbReference>
<dbReference type="EnsemblPlants" id="OB01G43850.1">
    <property type="protein sequence ID" value="OB01G43850.1"/>
    <property type="gene ID" value="OB01G43850"/>
</dbReference>
<keyword evidence="1" id="KW-0677">Repeat</keyword>
<feature type="repeat" description="PPR" evidence="4">
    <location>
        <begin position="776"/>
        <end position="810"/>
    </location>
</feature>
<dbReference type="Gramene" id="OB01G43850.1">
    <property type="protein sequence ID" value="OB01G43850.1"/>
    <property type="gene ID" value="OB01G43850"/>
</dbReference>
<dbReference type="InterPro" id="IPR002885">
    <property type="entry name" value="PPR_rpt"/>
</dbReference>
<dbReference type="HOGENOM" id="CLU_002706_15_8_1"/>
<evidence type="ECO:0000256" key="2">
    <source>
        <dbReference type="ARBA" id="ARBA00022946"/>
    </source>
</evidence>